<evidence type="ECO:0000256" key="1">
    <source>
        <dbReference type="SAM" id="MobiDB-lite"/>
    </source>
</evidence>
<dbReference type="Proteomes" id="UP000285961">
    <property type="component" value="Unassembled WGS sequence"/>
</dbReference>
<evidence type="ECO:0000259" key="2">
    <source>
        <dbReference type="Pfam" id="PF11823"/>
    </source>
</evidence>
<feature type="region of interest" description="Disordered" evidence="1">
    <location>
        <begin position="1"/>
        <end position="35"/>
    </location>
</feature>
<gene>
    <name evidence="3" type="ORF">C4532_16700</name>
</gene>
<evidence type="ECO:0000313" key="3">
    <source>
        <dbReference type="EMBL" id="RJP66027.1"/>
    </source>
</evidence>
<protein>
    <submittedName>
        <fullName evidence="3">DUF3343 domain-containing protein</fullName>
    </submittedName>
</protein>
<proteinExistence type="predicted"/>
<accession>A0A419ERE6</accession>
<comment type="caution">
    <text evidence="3">The sequence shown here is derived from an EMBL/GenBank/DDBJ whole genome shotgun (WGS) entry which is preliminary data.</text>
</comment>
<organism evidence="3 4">
    <name type="scientific">Candidatus Abyssobacteria bacterium SURF_17</name>
    <dbReference type="NCBI Taxonomy" id="2093361"/>
    <lineage>
        <taxon>Bacteria</taxon>
        <taxon>Pseudomonadati</taxon>
        <taxon>Candidatus Hydrogenedentota</taxon>
        <taxon>Candidatus Abyssobacteria</taxon>
    </lineage>
</organism>
<dbReference type="AlphaFoldDB" id="A0A419ERE6"/>
<reference evidence="3 4" key="1">
    <citation type="journal article" date="2017" name="ISME J.">
        <title>Energy and carbon metabolisms in a deep terrestrial subsurface fluid microbial community.</title>
        <authorList>
            <person name="Momper L."/>
            <person name="Jungbluth S.P."/>
            <person name="Lee M.D."/>
            <person name="Amend J.P."/>
        </authorList>
    </citation>
    <scope>NUCLEOTIDE SEQUENCE [LARGE SCALE GENOMIC DNA]</scope>
    <source>
        <strain evidence="3">SURF_17</strain>
    </source>
</reference>
<feature type="domain" description="Putative Se/S carrier protein-like" evidence="2">
    <location>
        <begin position="41"/>
        <end position="107"/>
    </location>
</feature>
<sequence length="122" mass="13289">MKLEGVRNSDILLNQRTTRAAPHSPMSHSDTPPSPNKTIACILVLPTTHHTLLAESILQAENIRYLPVPKPQKAVSDCGMAIQISLGDVSHALAALREQKLSLKAFVKRKDGGVEPLDPEPR</sequence>
<dbReference type="Pfam" id="PF11823">
    <property type="entry name" value="Se_S_carrier"/>
    <property type="match status" value="1"/>
</dbReference>
<dbReference type="InterPro" id="IPR021778">
    <property type="entry name" value="Se/S_carrier-like"/>
</dbReference>
<evidence type="ECO:0000313" key="4">
    <source>
        <dbReference type="Proteomes" id="UP000285961"/>
    </source>
</evidence>
<dbReference type="EMBL" id="QZKI01000120">
    <property type="protein sequence ID" value="RJP66027.1"/>
    <property type="molecule type" value="Genomic_DNA"/>
</dbReference>
<name>A0A419ERE6_9BACT</name>